<reference evidence="1 2" key="1">
    <citation type="journal article" date="2010" name="Cell Res.">
        <title>Complete genome sequence of the rifamycin SV-producing Amycolatopsis mediterranei U32 revealed its genetic characteristics in phylogeny and metabolism.</title>
        <authorList>
            <person name="Zhao W."/>
            <person name="Zhong Y."/>
            <person name="Yuan H."/>
            <person name="Wang J."/>
            <person name="Zheng H."/>
            <person name="Wang Y."/>
            <person name="Cen X."/>
            <person name="Xu F."/>
            <person name="Bai J."/>
            <person name="Han X."/>
            <person name="Lu G."/>
            <person name="Zhu Y."/>
            <person name="Shao Z."/>
            <person name="Yan H."/>
            <person name="Li C."/>
            <person name="Peng N."/>
            <person name="Zhang Z."/>
            <person name="Zhang Y."/>
            <person name="Lin W."/>
            <person name="Fan Y."/>
            <person name="Qin Z."/>
            <person name="Hu Y."/>
            <person name="Zhu B."/>
            <person name="Wang S."/>
            <person name="Ding X."/>
            <person name="Zhao G.P."/>
        </authorList>
    </citation>
    <scope>NUCLEOTIDE SEQUENCE [LARGE SCALE GENOMIC DNA]</scope>
    <source>
        <strain evidence="2">U-32</strain>
    </source>
</reference>
<gene>
    <name evidence="1" type="ordered locus">AMED_0016</name>
</gene>
<dbReference type="PATRIC" id="fig|749927.5.peg.17"/>
<dbReference type="Proteomes" id="UP000000328">
    <property type="component" value="Chromosome"/>
</dbReference>
<evidence type="ECO:0008006" key="3">
    <source>
        <dbReference type="Google" id="ProtNLM"/>
    </source>
</evidence>
<dbReference type="OrthoDB" id="3631464at2"/>
<proteinExistence type="predicted"/>
<sequence>MHARDRELLAALSKVNSKIGSVTVELLTLQPDDAAYASGLRTLGRQLVHIGVALTRRAGELDGTELDPVALLNAPDTEAHDRTERSEP</sequence>
<evidence type="ECO:0000313" key="2">
    <source>
        <dbReference type="Proteomes" id="UP000000328"/>
    </source>
</evidence>
<name>A0A0H3CWY4_AMYMU</name>
<organism evidence="1 2">
    <name type="scientific">Amycolatopsis mediterranei (strain U-32)</name>
    <dbReference type="NCBI Taxonomy" id="749927"/>
    <lineage>
        <taxon>Bacteria</taxon>
        <taxon>Bacillati</taxon>
        <taxon>Actinomycetota</taxon>
        <taxon>Actinomycetes</taxon>
        <taxon>Pseudonocardiales</taxon>
        <taxon>Pseudonocardiaceae</taxon>
        <taxon>Amycolatopsis</taxon>
    </lineage>
</organism>
<evidence type="ECO:0000313" key="1">
    <source>
        <dbReference type="EMBL" id="ADJ41841.1"/>
    </source>
</evidence>
<accession>A0A0H3CWY4</accession>
<dbReference type="AlphaFoldDB" id="A0A0H3CWY4"/>
<protein>
    <recommendedName>
        <fullName evidence="3">ANTAR domain-containing protein</fullName>
    </recommendedName>
</protein>
<dbReference type="KEGG" id="amd:AMED_0016"/>
<dbReference type="GeneID" id="92867814"/>
<dbReference type="HOGENOM" id="CLU_2462325_0_0_11"/>
<dbReference type="RefSeq" id="WP_013221969.1">
    <property type="nucleotide sequence ID" value="NC_014318.1"/>
</dbReference>
<dbReference type="EMBL" id="CP002000">
    <property type="protein sequence ID" value="ADJ41841.1"/>
    <property type="molecule type" value="Genomic_DNA"/>
</dbReference>